<evidence type="ECO:0008006" key="4">
    <source>
        <dbReference type="Google" id="ProtNLM"/>
    </source>
</evidence>
<dbReference type="EMBL" id="BAAAMY010000004">
    <property type="protein sequence ID" value="GAA1917376.1"/>
    <property type="molecule type" value="Genomic_DNA"/>
</dbReference>
<proteinExistence type="predicted"/>
<name>A0ABN2PDZ9_9ACTN</name>
<accession>A0ABN2PDZ9</accession>
<evidence type="ECO:0000313" key="2">
    <source>
        <dbReference type="EMBL" id="GAA1917376.1"/>
    </source>
</evidence>
<evidence type="ECO:0000256" key="1">
    <source>
        <dbReference type="SAM" id="MobiDB-lite"/>
    </source>
</evidence>
<evidence type="ECO:0000313" key="3">
    <source>
        <dbReference type="Proteomes" id="UP001501612"/>
    </source>
</evidence>
<comment type="caution">
    <text evidence="2">The sequence shown here is derived from an EMBL/GenBank/DDBJ whole genome shotgun (WGS) entry which is preliminary data.</text>
</comment>
<organism evidence="2 3">
    <name type="scientific">Nocardioides lentus</name>
    <dbReference type="NCBI Taxonomy" id="338077"/>
    <lineage>
        <taxon>Bacteria</taxon>
        <taxon>Bacillati</taxon>
        <taxon>Actinomycetota</taxon>
        <taxon>Actinomycetes</taxon>
        <taxon>Propionibacteriales</taxon>
        <taxon>Nocardioidaceae</taxon>
        <taxon>Nocardioides</taxon>
    </lineage>
</organism>
<keyword evidence="3" id="KW-1185">Reference proteome</keyword>
<dbReference type="Pfam" id="PF04977">
    <property type="entry name" value="DivIC"/>
    <property type="match status" value="1"/>
</dbReference>
<dbReference type="Proteomes" id="UP001501612">
    <property type="component" value="Unassembled WGS sequence"/>
</dbReference>
<feature type="region of interest" description="Disordered" evidence="1">
    <location>
        <begin position="143"/>
        <end position="175"/>
    </location>
</feature>
<dbReference type="InterPro" id="IPR007060">
    <property type="entry name" value="FtsL/DivIC"/>
</dbReference>
<reference evidence="2 3" key="1">
    <citation type="journal article" date="2019" name="Int. J. Syst. Evol. Microbiol.">
        <title>The Global Catalogue of Microorganisms (GCM) 10K type strain sequencing project: providing services to taxonomists for standard genome sequencing and annotation.</title>
        <authorList>
            <consortium name="The Broad Institute Genomics Platform"/>
            <consortium name="The Broad Institute Genome Sequencing Center for Infectious Disease"/>
            <person name="Wu L."/>
            <person name="Ma J."/>
        </authorList>
    </citation>
    <scope>NUCLEOTIDE SEQUENCE [LARGE SCALE GENOMIC DNA]</scope>
    <source>
        <strain evidence="2 3">JCM 14046</strain>
    </source>
</reference>
<gene>
    <name evidence="2" type="ORF">GCM10009737_18550</name>
</gene>
<feature type="region of interest" description="Disordered" evidence="1">
    <location>
        <begin position="1"/>
        <end position="21"/>
    </location>
</feature>
<feature type="compositionally biased region" description="Low complexity" evidence="1">
    <location>
        <begin position="1"/>
        <end position="16"/>
    </location>
</feature>
<protein>
    <recommendedName>
        <fullName evidence="4">Septum formation initiator family protein</fullName>
    </recommendedName>
</protein>
<sequence>MAGTPRPATPGRTPRGSAPRPRLTGRGMILVLVLAVLLVSYASSLRAYLVQREHIGDVKAEIVERRESIDALEREQRRWDDPAYLRSQARERLGYLLPGETGYQVLDEDGEPLGAGGTLPAQDVPREQPTAWWESTWESVELAARPPQVAEKEQPAERIGPAPSAGRKGSGGSGR</sequence>